<keyword evidence="2" id="KW-1003">Cell membrane</keyword>
<feature type="transmembrane region" description="Helical" evidence="7">
    <location>
        <begin position="92"/>
        <end position="112"/>
    </location>
</feature>
<dbReference type="PANTHER" id="PTHR10010:SF46">
    <property type="entry name" value="SODIUM-DEPENDENT PHOSPHATE TRANSPORT PROTEIN 2B"/>
    <property type="match status" value="1"/>
</dbReference>
<evidence type="ECO:0000256" key="5">
    <source>
        <dbReference type="ARBA" id="ARBA00023136"/>
    </source>
</evidence>
<dbReference type="NCBIfam" id="NF037997">
    <property type="entry name" value="Na_Pi_symport"/>
    <property type="match status" value="2"/>
</dbReference>
<proteinExistence type="predicted"/>
<evidence type="ECO:0000256" key="4">
    <source>
        <dbReference type="ARBA" id="ARBA00022989"/>
    </source>
</evidence>
<feature type="transmembrane region" description="Helical" evidence="7">
    <location>
        <begin position="241"/>
        <end position="266"/>
    </location>
</feature>
<feature type="compositionally biased region" description="Basic and acidic residues" evidence="6">
    <location>
        <begin position="374"/>
        <end position="387"/>
    </location>
</feature>
<reference evidence="9" key="1">
    <citation type="submission" date="2017-04" db="EMBL/GenBank/DDBJ databases">
        <authorList>
            <person name="Varghese N."/>
            <person name="Submissions S."/>
        </authorList>
    </citation>
    <scope>NUCLEOTIDE SEQUENCE [LARGE SCALE GENOMIC DNA]</scope>
    <source>
        <strain evidence="9">DSM 4125</strain>
    </source>
</reference>
<keyword evidence="5 7" id="KW-0472">Membrane</keyword>
<feature type="transmembrane region" description="Helical" evidence="7">
    <location>
        <begin position="191"/>
        <end position="210"/>
    </location>
</feature>
<feature type="transmembrane region" description="Helical" evidence="7">
    <location>
        <begin position="15"/>
        <end position="36"/>
    </location>
</feature>
<comment type="subcellular location">
    <subcellularLocation>
        <location evidence="1">Cell membrane</location>
        <topology evidence="1">Multi-pass membrane protein</topology>
    </subcellularLocation>
</comment>
<dbReference type="STRING" id="1028.SAMN05661096_01501"/>
<gene>
    <name evidence="8" type="ORF">SAMN05661096_01501</name>
</gene>
<dbReference type="GO" id="GO:0044341">
    <property type="term" value="P:sodium-dependent phosphate transport"/>
    <property type="evidence" value="ECO:0007669"/>
    <property type="project" value="InterPro"/>
</dbReference>
<evidence type="ECO:0000256" key="2">
    <source>
        <dbReference type="ARBA" id="ARBA00022475"/>
    </source>
</evidence>
<keyword evidence="3 7" id="KW-0812">Transmembrane</keyword>
<dbReference type="Pfam" id="PF02690">
    <property type="entry name" value="Na_Pi_cotrans"/>
    <property type="match status" value="2"/>
</dbReference>
<sequence length="394" mass="43705">MLHNDPKWQSTFKRFILIASTIFLFLLAIDFIGYSFRLLNKDIANSIINLTANPFISLFIGLLITAIIQSSSTSTSMIVAIVASGSLEFSDAIPMIMGANIGTTLTSTLVSLSFITNRDEFRKAIGAGVVHDFFNILVVAILFPLEYNYGVLTNLSSEASNFILGADYVAQNTEFRYFLFTKPIVLFIGDLIPYPVILAIASFVMLAIAVKFLSKTLYKSITGGSREFLQRYFFGSPYRSFFWGIIFTAGVQSSSVTTSVIVPFVATRKISLKQSFTFILGANIGTTITALIAALFKSEAAVSIALVHLFFNLIGVLIFLPFPFIRSIPVRMAKSFGRLAMKFRIAGFVYIILTFFLIPFILISFSREGEESAKPEIEMEKELREPDSPADSFN</sequence>
<evidence type="ECO:0000256" key="3">
    <source>
        <dbReference type="ARBA" id="ARBA00022692"/>
    </source>
</evidence>
<name>A0A1X7JBY3_9BACT</name>
<evidence type="ECO:0000256" key="7">
    <source>
        <dbReference type="SAM" id="Phobius"/>
    </source>
</evidence>
<dbReference type="Proteomes" id="UP000193804">
    <property type="component" value="Unassembled WGS sequence"/>
</dbReference>
<evidence type="ECO:0000313" key="8">
    <source>
        <dbReference type="EMBL" id="SMG24881.1"/>
    </source>
</evidence>
<evidence type="ECO:0000256" key="6">
    <source>
        <dbReference type="SAM" id="MobiDB-lite"/>
    </source>
</evidence>
<dbReference type="EMBL" id="FXAW01000002">
    <property type="protein sequence ID" value="SMG24881.1"/>
    <property type="molecule type" value="Genomic_DNA"/>
</dbReference>
<evidence type="ECO:0000256" key="1">
    <source>
        <dbReference type="ARBA" id="ARBA00004651"/>
    </source>
</evidence>
<dbReference type="GO" id="GO:0005886">
    <property type="term" value="C:plasma membrane"/>
    <property type="evidence" value="ECO:0007669"/>
    <property type="project" value="UniProtKB-SubCell"/>
</dbReference>
<feature type="transmembrane region" description="Helical" evidence="7">
    <location>
        <begin position="278"/>
        <end position="296"/>
    </location>
</feature>
<feature type="transmembrane region" description="Helical" evidence="7">
    <location>
        <begin position="345"/>
        <end position="365"/>
    </location>
</feature>
<feature type="transmembrane region" description="Helical" evidence="7">
    <location>
        <begin position="302"/>
        <end position="324"/>
    </location>
</feature>
<keyword evidence="4 7" id="KW-1133">Transmembrane helix</keyword>
<protein>
    <submittedName>
        <fullName evidence="8">Solute carrier family 34 (Sodium-dependent phosphate cotransporter)</fullName>
    </submittedName>
</protein>
<keyword evidence="9" id="KW-1185">Reference proteome</keyword>
<evidence type="ECO:0000313" key="9">
    <source>
        <dbReference type="Proteomes" id="UP000193804"/>
    </source>
</evidence>
<feature type="transmembrane region" description="Helical" evidence="7">
    <location>
        <begin position="48"/>
        <end position="68"/>
    </location>
</feature>
<feature type="region of interest" description="Disordered" evidence="6">
    <location>
        <begin position="374"/>
        <end position="394"/>
    </location>
</feature>
<organism evidence="8 9">
    <name type="scientific">Marivirga sericea</name>
    <dbReference type="NCBI Taxonomy" id="1028"/>
    <lineage>
        <taxon>Bacteria</taxon>
        <taxon>Pseudomonadati</taxon>
        <taxon>Bacteroidota</taxon>
        <taxon>Cytophagia</taxon>
        <taxon>Cytophagales</taxon>
        <taxon>Marivirgaceae</taxon>
        <taxon>Marivirga</taxon>
    </lineage>
</organism>
<dbReference type="InterPro" id="IPR003841">
    <property type="entry name" value="Na/Pi_transpt"/>
</dbReference>
<dbReference type="AlphaFoldDB" id="A0A1X7JBY3"/>
<accession>A0A1X7JBY3</accession>
<dbReference type="GO" id="GO:0005436">
    <property type="term" value="F:sodium:phosphate symporter activity"/>
    <property type="evidence" value="ECO:0007669"/>
    <property type="project" value="InterPro"/>
</dbReference>
<dbReference type="PANTHER" id="PTHR10010">
    <property type="entry name" value="SOLUTE CARRIER FAMILY 34 SODIUM PHOSPHATE , MEMBER 2-RELATED"/>
    <property type="match status" value="1"/>
</dbReference>